<dbReference type="Proteomes" id="UP001501183">
    <property type="component" value="Unassembled WGS sequence"/>
</dbReference>
<dbReference type="EMBL" id="BAABFB010000068">
    <property type="protein sequence ID" value="GAA4487556.1"/>
    <property type="molecule type" value="Genomic_DNA"/>
</dbReference>
<gene>
    <name evidence="3" type="ORF">GCM10023094_46150</name>
</gene>
<feature type="compositionally biased region" description="Polar residues" evidence="1">
    <location>
        <begin position="200"/>
        <end position="209"/>
    </location>
</feature>
<feature type="domain" description="DUF1707" evidence="2">
    <location>
        <begin position="8"/>
        <end position="60"/>
    </location>
</feature>
<feature type="region of interest" description="Disordered" evidence="1">
    <location>
        <begin position="188"/>
        <end position="212"/>
    </location>
</feature>
<organism evidence="3 4">
    <name type="scientific">Rhodococcus olei</name>
    <dbReference type="NCBI Taxonomy" id="2161675"/>
    <lineage>
        <taxon>Bacteria</taxon>
        <taxon>Bacillati</taxon>
        <taxon>Actinomycetota</taxon>
        <taxon>Actinomycetes</taxon>
        <taxon>Mycobacteriales</taxon>
        <taxon>Nocardiaceae</taxon>
        <taxon>Rhodococcus</taxon>
    </lineage>
</organism>
<proteinExistence type="predicted"/>
<keyword evidence="4" id="KW-1185">Reference proteome</keyword>
<reference evidence="4" key="1">
    <citation type="journal article" date="2019" name="Int. J. Syst. Evol. Microbiol.">
        <title>The Global Catalogue of Microorganisms (GCM) 10K type strain sequencing project: providing services to taxonomists for standard genome sequencing and annotation.</title>
        <authorList>
            <consortium name="The Broad Institute Genomics Platform"/>
            <consortium name="The Broad Institute Genome Sequencing Center for Infectious Disease"/>
            <person name="Wu L."/>
            <person name="Ma J."/>
        </authorList>
    </citation>
    <scope>NUCLEOTIDE SEQUENCE [LARGE SCALE GENOMIC DNA]</scope>
    <source>
        <strain evidence="4">JCM 32206</strain>
    </source>
</reference>
<evidence type="ECO:0000313" key="3">
    <source>
        <dbReference type="EMBL" id="GAA4487556.1"/>
    </source>
</evidence>
<comment type="caution">
    <text evidence="3">The sequence shown here is derived from an EMBL/GenBank/DDBJ whole genome shotgun (WGS) entry which is preliminary data.</text>
</comment>
<sequence length="287" mass="30356">MANRPSSLRARDTDRVETCGLLDAALGDGQLTDEEHRDRTRAAMSAKTLAELDATISDLQLPSDTALSRPEPRKPVPVRRLAVGTALVTAVAVAAVVMFAGTDDGEPAQATVPVAQAPAAPDSPAGPQDPYAGIAPIVIEQIDPLTAGGIGKFRDAYRAKFGDTLIDDASFHDEYVSVERMVAGQPRRSQDWSFRGGFDTSGSPNSNRDPNLPQFDLAALNLDALAGHLAGAADSVRVPGGTISHLIMRTYDGTPEVMIYVDNAEGMSGYLTVSPEGNPIRVTYGDR</sequence>
<dbReference type="Pfam" id="PF08044">
    <property type="entry name" value="DUF1707"/>
    <property type="match status" value="1"/>
</dbReference>
<evidence type="ECO:0000256" key="1">
    <source>
        <dbReference type="SAM" id="MobiDB-lite"/>
    </source>
</evidence>
<dbReference type="RefSeq" id="WP_345350944.1">
    <property type="nucleotide sequence ID" value="NZ_BAABFB010000068.1"/>
</dbReference>
<accession>A0ABP8PJ34</accession>
<protein>
    <submittedName>
        <fullName evidence="3">DUF1707 domain-containing protein</fullName>
    </submittedName>
</protein>
<evidence type="ECO:0000259" key="2">
    <source>
        <dbReference type="Pfam" id="PF08044"/>
    </source>
</evidence>
<dbReference type="PANTHER" id="PTHR40763">
    <property type="entry name" value="MEMBRANE PROTEIN-RELATED"/>
    <property type="match status" value="1"/>
</dbReference>
<name>A0ABP8PJ34_9NOCA</name>
<dbReference type="PANTHER" id="PTHR40763:SF4">
    <property type="entry name" value="DUF1707 DOMAIN-CONTAINING PROTEIN"/>
    <property type="match status" value="1"/>
</dbReference>
<dbReference type="InterPro" id="IPR012551">
    <property type="entry name" value="DUF1707_SHOCT-like"/>
</dbReference>
<evidence type="ECO:0000313" key="4">
    <source>
        <dbReference type="Proteomes" id="UP001501183"/>
    </source>
</evidence>